<proteinExistence type="predicted"/>
<gene>
    <name evidence="2" type="ORF">DFR38_101148</name>
</gene>
<sequence length="62" mass="6221">MVSGIGNIASTAPAQVLRSVSQPPAQRGRDSDGDNDGSKPGVAESKNRPVSATIGNTINTTA</sequence>
<feature type="compositionally biased region" description="Polar residues" evidence="1">
    <location>
        <begin position="48"/>
        <end position="62"/>
    </location>
</feature>
<comment type="caution">
    <text evidence="2">The sequence shown here is derived from an EMBL/GenBank/DDBJ whole genome shotgun (WGS) entry which is preliminary data.</text>
</comment>
<protein>
    <submittedName>
        <fullName evidence="2">Uncharacterized protein</fullName>
    </submittedName>
</protein>
<dbReference type="AlphaFoldDB" id="A0A318K8T8"/>
<feature type="region of interest" description="Disordered" evidence="1">
    <location>
        <begin position="1"/>
        <end position="62"/>
    </location>
</feature>
<feature type="compositionally biased region" description="Polar residues" evidence="1">
    <location>
        <begin position="8"/>
        <end position="24"/>
    </location>
</feature>
<keyword evidence="3" id="KW-1185">Reference proteome</keyword>
<organism evidence="2 3">
    <name type="scientific">Aquitalea magnusonii</name>
    <dbReference type="NCBI Taxonomy" id="332411"/>
    <lineage>
        <taxon>Bacteria</taxon>
        <taxon>Pseudomonadati</taxon>
        <taxon>Pseudomonadota</taxon>
        <taxon>Betaproteobacteria</taxon>
        <taxon>Neisseriales</taxon>
        <taxon>Chromobacteriaceae</taxon>
        <taxon>Aquitalea</taxon>
    </lineage>
</organism>
<evidence type="ECO:0000313" key="3">
    <source>
        <dbReference type="Proteomes" id="UP000248395"/>
    </source>
</evidence>
<dbReference type="EMBL" id="QJKC01000001">
    <property type="protein sequence ID" value="PXX51088.1"/>
    <property type="molecule type" value="Genomic_DNA"/>
</dbReference>
<dbReference type="Proteomes" id="UP000248395">
    <property type="component" value="Unassembled WGS sequence"/>
</dbReference>
<accession>A0A318K8T8</accession>
<dbReference type="RefSeq" id="WP_059287582.1">
    <property type="nucleotide sequence ID" value="NZ_LNQU01000276.1"/>
</dbReference>
<evidence type="ECO:0000313" key="2">
    <source>
        <dbReference type="EMBL" id="PXX51088.1"/>
    </source>
</evidence>
<name>A0A318K8T8_9NEIS</name>
<reference evidence="2 3" key="1">
    <citation type="submission" date="2018-05" db="EMBL/GenBank/DDBJ databases">
        <title>Genomic Encyclopedia of Type Strains, Phase IV (KMG-IV): sequencing the most valuable type-strain genomes for metagenomic binning, comparative biology and taxonomic classification.</title>
        <authorList>
            <person name="Goeker M."/>
        </authorList>
    </citation>
    <scope>NUCLEOTIDE SEQUENCE [LARGE SCALE GENOMIC DNA]</scope>
    <source>
        <strain evidence="2 3">DSM 25134</strain>
    </source>
</reference>
<evidence type="ECO:0000256" key="1">
    <source>
        <dbReference type="SAM" id="MobiDB-lite"/>
    </source>
</evidence>